<sequence>MPLALVQGDIAAQTTDVIVTAANAQLMGGGGVDGVIHRAAGPELLRAIREIGGTPTGTAVITPAFGLEAQGVKAVIHAVGPIWRGGAGGEAGLLAGAYRASLEFTVQGGYSSVAFPAISTGVYGYPLEQAAGVALRTIRDVLTTHPELDVRVVLYDRGALNVFQRVLERLDAHPGA</sequence>
<evidence type="ECO:0000313" key="3">
    <source>
        <dbReference type="Proteomes" id="UP001595803"/>
    </source>
</evidence>
<protein>
    <submittedName>
        <fullName evidence="2">Macro domain-containing protein</fullName>
    </submittedName>
</protein>
<accession>A0ABV7Z8W8</accession>
<evidence type="ECO:0000259" key="1">
    <source>
        <dbReference type="PROSITE" id="PS51154"/>
    </source>
</evidence>
<dbReference type="PANTHER" id="PTHR11106:SF27">
    <property type="entry name" value="MACRO DOMAIN-CONTAINING PROTEIN"/>
    <property type="match status" value="1"/>
</dbReference>
<dbReference type="PANTHER" id="PTHR11106">
    <property type="entry name" value="GANGLIOSIDE INDUCED DIFFERENTIATION ASSOCIATED PROTEIN 2-RELATED"/>
    <property type="match status" value="1"/>
</dbReference>
<dbReference type="Gene3D" id="3.40.220.10">
    <property type="entry name" value="Leucine Aminopeptidase, subunit E, domain 1"/>
    <property type="match status" value="1"/>
</dbReference>
<dbReference type="Proteomes" id="UP001595803">
    <property type="component" value="Unassembled WGS sequence"/>
</dbReference>
<feature type="domain" description="Macro" evidence="1">
    <location>
        <begin position="1"/>
        <end position="171"/>
    </location>
</feature>
<proteinExistence type="predicted"/>
<reference evidence="3" key="1">
    <citation type="journal article" date="2019" name="Int. J. Syst. Evol. Microbiol.">
        <title>The Global Catalogue of Microorganisms (GCM) 10K type strain sequencing project: providing services to taxonomists for standard genome sequencing and annotation.</title>
        <authorList>
            <consortium name="The Broad Institute Genomics Platform"/>
            <consortium name="The Broad Institute Genome Sequencing Center for Infectious Disease"/>
            <person name="Wu L."/>
            <person name="Ma J."/>
        </authorList>
    </citation>
    <scope>NUCLEOTIDE SEQUENCE [LARGE SCALE GENOMIC DNA]</scope>
    <source>
        <strain evidence="3">CCTCC AB 2017081</strain>
    </source>
</reference>
<dbReference type="SMART" id="SM00506">
    <property type="entry name" value="A1pp"/>
    <property type="match status" value="1"/>
</dbReference>
<dbReference type="EMBL" id="JBHRZG010000008">
    <property type="protein sequence ID" value="MFC3832736.1"/>
    <property type="molecule type" value="Genomic_DNA"/>
</dbReference>
<evidence type="ECO:0000313" key="2">
    <source>
        <dbReference type="EMBL" id="MFC3832736.1"/>
    </source>
</evidence>
<dbReference type="Pfam" id="PF01661">
    <property type="entry name" value="Macro"/>
    <property type="match status" value="1"/>
</dbReference>
<comment type="caution">
    <text evidence="2">The sequence shown here is derived from an EMBL/GenBank/DDBJ whole genome shotgun (WGS) entry which is preliminary data.</text>
</comment>
<dbReference type="SUPFAM" id="SSF52949">
    <property type="entry name" value="Macro domain-like"/>
    <property type="match status" value="1"/>
</dbReference>
<keyword evidence="3" id="KW-1185">Reference proteome</keyword>
<gene>
    <name evidence="2" type="ORF">ACFOSB_07690</name>
</gene>
<name>A0ABV7Z8W8_9DEIO</name>
<dbReference type="PROSITE" id="PS51154">
    <property type="entry name" value="MACRO"/>
    <property type="match status" value="1"/>
</dbReference>
<dbReference type="InterPro" id="IPR002589">
    <property type="entry name" value="Macro_dom"/>
</dbReference>
<organism evidence="2 3">
    <name type="scientific">Deinococcus rufus</name>
    <dbReference type="NCBI Taxonomy" id="2136097"/>
    <lineage>
        <taxon>Bacteria</taxon>
        <taxon>Thermotogati</taxon>
        <taxon>Deinococcota</taxon>
        <taxon>Deinococci</taxon>
        <taxon>Deinococcales</taxon>
        <taxon>Deinococcaceae</taxon>
        <taxon>Deinococcus</taxon>
    </lineage>
</organism>
<dbReference type="RefSeq" id="WP_322474011.1">
    <property type="nucleotide sequence ID" value="NZ_JBHRZG010000008.1"/>
</dbReference>
<dbReference type="InterPro" id="IPR043472">
    <property type="entry name" value="Macro_dom-like"/>
</dbReference>